<feature type="non-terminal residue" evidence="1">
    <location>
        <position position="127"/>
    </location>
</feature>
<proteinExistence type="predicted"/>
<organism evidence="1">
    <name type="scientific">hydrothermal vent metagenome</name>
    <dbReference type="NCBI Taxonomy" id="652676"/>
    <lineage>
        <taxon>unclassified sequences</taxon>
        <taxon>metagenomes</taxon>
        <taxon>ecological metagenomes</taxon>
    </lineage>
</organism>
<evidence type="ECO:0000313" key="1">
    <source>
        <dbReference type="EMBL" id="VAX38310.1"/>
    </source>
</evidence>
<gene>
    <name evidence="1" type="ORF">MNBD_PLANCTO02-1652</name>
</gene>
<dbReference type="EMBL" id="UOGL01000176">
    <property type="protein sequence ID" value="VAX38310.1"/>
    <property type="molecule type" value="Genomic_DNA"/>
</dbReference>
<reference evidence="1" key="1">
    <citation type="submission" date="2018-06" db="EMBL/GenBank/DDBJ databases">
        <authorList>
            <person name="Zhirakovskaya E."/>
        </authorList>
    </citation>
    <scope>NUCLEOTIDE SEQUENCE</scope>
</reference>
<evidence type="ECO:0008006" key="2">
    <source>
        <dbReference type="Google" id="ProtNLM"/>
    </source>
</evidence>
<dbReference type="SUPFAM" id="SSF102405">
    <property type="entry name" value="MCP/YpsA-like"/>
    <property type="match status" value="1"/>
</dbReference>
<accession>A0A3B1DT66</accession>
<sequence>MQQVSKIISGGQTGVDRAALDVALKLDIPCGGWVPAGRIAEDGLVDDCYPLQETPSSKYTQRTSWNVRDSDGTLILSWGELTGGTAKTYLIATQLPRPCYVVDLSLEPDTSFVQEWLALHAITTLNI</sequence>
<dbReference type="Gene3D" id="3.40.50.450">
    <property type="match status" value="1"/>
</dbReference>
<name>A0A3B1DT66_9ZZZZ</name>
<dbReference type="Pfam" id="PF12694">
    <property type="entry name" value="cpYpsA"/>
    <property type="match status" value="1"/>
</dbReference>
<dbReference type="AlphaFoldDB" id="A0A3B1DT66"/>
<protein>
    <recommendedName>
        <fullName evidence="2">Molybdenum cofactor carrier</fullName>
    </recommendedName>
</protein>
<dbReference type="InterPro" id="IPR024755">
    <property type="entry name" value="cpYpsA"/>
</dbReference>